<proteinExistence type="predicted"/>
<feature type="domain" description="Treble clef zinc finger" evidence="1">
    <location>
        <begin position="29"/>
        <end position="83"/>
    </location>
</feature>
<dbReference type="EMBL" id="DXCH01000111">
    <property type="protein sequence ID" value="HIZ07077.1"/>
    <property type="molecule type" value="Genomic_DNA"/>
</dbReference>
<dbReference type="Gene3D" id="3.40.960.10">
    <property type="entry name" value="VSR Endonuclease"/>
    <property type="match status" value="1"/>
</dbReference>
<reference evidence="2" key="1">
    <citation type="journal article" date="2021" name="PeerJ">
        <title>Extensive microbial diversity within the chicken gut microbiome revealed by metagenomics and culture.</title>
        <authorList>
            <person name="Gilroy R."/>
            <person name="Ravi A."/>
            <person name="Getino M."/>
            <person name="Pursley I."/>
            <person name="Horton D.L."/>
            <person name="Alikhan N.F."/>
            <person name="Baker D."/>
            <person name="Gharbi K."/>
            <person name="Hall N."/>
            <person name="Watson M."/>
            <person name="Adriaenssens E.M."/>
            <person name="Foster-Nyarko E."/>
            <person name="Jarju S."/>
            <person name="Secka A."/>
            <person name="Antonio M."/>
            <person name="Oren A."/>
            <person name="Chaudhuri R.R."/>
            <person name="La Ragione R."/>
            <person name="Hildebrand F."/>
            <person name="Pallen M.J."/>
        </authorList>
    </citation>
    <scope>NUCLEOTIDE SEQUENCE</scope>
    <source>
        <strain evidence="2">CHK192-9172</strain>
    </source>
</reference>
<reference evidence="2" key="2">
    <citation type="submission" date="2021-04" db="EMBL/GenBank/DDBJ databases">
        <authorList>
            <person name="Gilroy R."/>
        </authorList>
    </citation>
    <scope>NUCLEOTIDE SEQUENCE</scope>
    <source>
        <strain evidence="2">CHK192-9172</strain>
    </source>
</reference>
<name>A0A9D2IFF6_9FIRM</name>
<evidence type="ECO:0000313" key="3">
    <source>
        <dbReference type="Proteomes" id="UP000824024"/>
    </source>
</evidence>
<protein>
    <recommendedName>
        <fullName evidence="1">Treble clef zinc finger domain-containing protein</fullName>
    </recommendedName>
</protein>
<dbReference type="PANTHER" id="PTHR37317:SF1">
    <property type="entry name" value="ZINC-RIBBON DOMAIN-CONTAINING PROTEIN-RELATED"/>
    <property type="match status" value="1"/>
</dbReference>
<accession>A0A9D2IFF6</accession>
<dbReference type="Pfam" id="PF14311">
    <property type="entry name" value="DUF4379"/>
    <property type="match status" value="7"/>
</dbReference>
<evidence type="ECO:0000259" key="1">
    <source>
        <dbReference type="Pfam" id="PF14311"/>
    </source>
</evidence>
<feature type="domain" description="Treble clef zinc finger" evidence="1">
    <location>
        <begin position="451"/>
        <end position="504"/>
    </location>
</feature>
<feature type="domain" description="Treble clef zinc finger" evidence="1">
    <location>
        <begin position="382"/>
        <end position="436"/>
    </location>
</feature>
<dbReference type="InterPro" id="IPR025487">
    <property type="entry name" value="DUF4379"/>
</dbReference>
<organism evidence="2 3">
    <name type="scientific">Candidatus Eubacterium avistercoris</name>
    <dbReference type="NCBI Taxonomy" id="2838567"/>
    <lineage>
        <taxon>Bacteria</taxon>
        <taxon>Bacillati</taxon>
        <taxon>Bacillota</taxon>
        <taxon>Clostridia</taxon>
        <taxon>Eubacteriales</taxon>
        <taxon>Eubacteriaceae</taxon>
        <taxon>Eubacterium</taxon>
    </lineage>
</organism>
<dbReference type="PANTHER" id="PTHR37317">
    <property type="entry name" value="BLR8090 PROTEIN"/>
    <property type="match status" value="1"/>
</dbReference>
<gene>
    <name evidence="2" type="ORF">IAA08_03975</name>
</gene>
<feature type="domain" description="Treble clef zinc finger" evidence="1">
    <location>
        <begin position="521"/>
        <end position="575"/>
    </location>
</feature>
<dbReference type="Proteomes" id="UP000824024">
    <property type="component" value="Unassembled WGS sequence"/>
</dbReference>
<feature type="domain" description="Treble clef zinc finger" evidence="1">
    <location>
        <begin position="591"/>
        <end position="646"/>
    </location>
</feature>
<dbReference type="AlphaFoldDB" id="A0A9D2IFF6"/>
<feature type="domain" description="Treble clef zinc finger" evidence="1">
    <location>
        <begin position="314"/>
        <end position="367"/>
    </location>
</feature>
<evidence type="ECO:0000313" key="2">
    <source>
        <dbReference type="EMBL" id="HIZ07077.1"/>
    </source>
</evidence>
<sequence>MKVSLQKQDSGRKKLSDTYNLKALFPQVAGEWDYDKNKEKPEDMYPYSGKKVYWTCAFNPEHKWKAVISNRTKRLQGCPICGKQRKSSFPEQAIYYYMKKVFPDCENRFRIGGWEIDIWIPTLKTGIEYNGIFHTLYQREELDARKKADITGLGIKLLTVWEEAGSLKETAVIQGTEILCRPDNEYRYMDRVIGLLFTMLRNSGKDGAEKEVDINVKRDHHYIRTLLVEGRKKNSIAAKYLELAKEWHKEANWPITPEMVEYGSGDLYTWQCAKGHVWKATPNKRTGRRDGCPFCSCHRVSNANRLSVVNPGVARMWLEDKKSGKTPADVSCHSGLVVLWKCERGHIWERSVKEMVRSGKCPYCSGRRILRETSLAAKYPKLAEQWDWDKNNSSPWETAPAGQAYVWWKCEKGHSWQARISNRSILKRGCPYCAGRYPLPGQNMADLYPQLAEEWNYEKNGRLGPSDFRPKSNKKVWWKCKRGHEWLAEIRSRAEGGKCPICRSRYVREGKSLVEVCPEAAKRWDYEKNEGLDPHTVSYGSDKKVWWRCIRYPDHQWRRRIDHEVSGKGCPYCAGIRVCRENSLASLFPELVREWDYEENKTLQPHDVLYNTRRSVGWICREGHRWKASVYSRTQKKRGCPVCKRRASL</sequence>
<comment type="caution">
    <text evidence="2">The sequence shown here is derived from an EMBL/GenBank/DDBJ whole genome shotgun (WGS) entry which is preliminary data.</text>
</comment>
<feature type="domain" description="Treble clef zinc finger" evidence="1">
    <location>
        <begin position="243"/>
        <end position="296"/>
    </location>
</feature>